<sequence>NDLRKIKNRTSTDLQHNVFQNRTQFIKISKEAEKLKEEMNTLRKLMTELTGALGQATSSTASGGRAAGLMGASEATAARKQANRSSVANLEALWNSHLHELWKRIEGSQKFLPAVPGRHIVYESGRWLELNAATWKARRRVHLILLNDHLLIASEKKRNNPEGPSPSEKGQRPAGQLVAQRCWPLQDVQISDMSTQKPSGSSAINIRVGSESWTFATGAEEGGEKSALLSNFRKANEDLRKTEEAETEEREKARNSVEYFATRDMALLKKPELMNELETQNATSGSSTMIDVDGKQQNIRWFESRLDDLDIDLALQSFEDAVARVEKLRQLAKTIRGNDMARDIVNLKVDERAAKLATVLTKYLTDTHSWQQTTSRHVDWLSRMGFTDLARESYLEARGQMIKRRTRQVLFTGDLPLYVYQLSFIYFNCIRNSFVVYTSCFPSQMTSACVTWAKTQVDELNSALRRQLSNIDRESEVFGECMTKVREHAAMLSEVGLDFKDLVARGLDS</sequence>
<gene>
    <name evidence="1" type="ORF">LTS18_009786</name>
</gene>
<keyword evidence="2" id="KW-1185">Reference proteome</keyword>
<reference evidence="1" key="1">
    <citation type="submission" date="2024-09" db="EMBL/GenBank/DDBJ databases">
        <title>Black Yeasts Isolated from many extreme environments.</title>
        <authorList>
            <person name="Coleine C."/>
            <person name="Stajich J.E."/>
            <person name="Selbmann L."/>
        </authorList>
    </citation>
    <scope>NUCLEOTIDE SEQUENCE</scope>
    <source>
        <strain evidence="1">CCFEE 5737</strain>
    </source>
</reference>
<dbReference type="EMBL" id="JAWDJW010009012">
    <property type="protein sequence ID" value="KAK3059909.1"/>
    <property type="molecule type" value="Genomic_DNA"/>
</dbReference>
<accession>A0ACC3D0A0</accession>
<protein>
    <submittedName>
        <fullName evidence="1">Uncharacterized protein</fullName>
    </submittedName>
</protein>
<evidence type="ECO:0000313" key="1">
    <source>
        <dbReference type="EMBL" id="KAK3059909.1"/>
    </source>
</evidence>
<feature type="non-terminal residue" evidence="1">
    <location>
        <position position="1"/>
    </location>
</feature>
<organism evidence="1 2">
    <name type="scientific">Coniosporium uncinatum</name>
    <dbReference type="NCBI Taxonomy" id="93489"/>
    <lineage>
        <taxon>Eukaryota</taxon>
        <taxon>Fungi</taxon>
        <taxon>Dikarya</taxon>
        <taxon>Ascomycota</taxon>
        <taxon>Pezizomycotina</taxon>
        <taxon>Dothideomycetes</taxon>
        <taxon>Dothideomycetes incertae sedis</taxon>
        <taxon>Coniosporium</taxon>
    </lineage>
</organism>
<name>A0ACC3D0A0_9PEZI</name>
<dbReference type="Proteomes" id="UP001186974">
    <property type="component" value="Unassembled WGS sequence"/>
</dbReference>
<comment type="caution">
    <text evidence="1">The sequence shown here is derived from an EMBL/GenBank/DDBJ whole genome shotgun (WGS) entry which is preliminary data.</text>
</comment>
<proteinExistence type="predicted"/>
<evidence type="ECO:0000313" key="2">
    <source>
        <dbReference type="Proteomes" id="UP001186974"/>
    </source>
</evidence>